<dbReference type="AlphaFoldDB" id="W2SUV0"/>
<proteinExistence type="predicted"/>
<keyword evidence="2" id="KW-1185">Reference proteome</keyword>
<dbReference type="EMBL" id="KI661226">
    <property type="protein sequence ID" value="ETN73278.1"/>
    <property type="molecule type" value="Genomic_DNA"/>
</dbReference>
<dbReference type="InterPro" id="IPR027417">
    <property type="entry name" value="P-loop_NTPase"/>
</dbReference>
<dbReference type="Gene3D" id="3.40.50.300">
    <property type="entry name" value="P-loop containing nucleotide triphosphate hydrolases"/>
    <property type="match status" value="1"/>
</dbReference>
<keyword evidence="1" id="KW-0808">Transferase</keyword>
<evidence type="ECO:0000313" key="2">
    <source>
        <dbReference type="Proteomes" id="UP000053676"/>
    </source>
</evidence>
<protein>
    <submittedName>
        <fullName evidence="1">tRNA dimethylallyltransferase domain protein</fullName>
    </submittedName>
</protein>
<dbReference type="OMA" id="MKLSNEW"/>
<dbReference type="Proteomes" id="UP000053676">
    <property type="component" value="Unassembled WGS sequence"/>
</dbReference>
<dbReference type="STRING" id="51031.W2SUV0"/>
<dbReference type="Pfam" id="PF01715">
    <property type="entry name" value="IPPT"/>
    <property type="match status" value="1"/>
</dbReference>
<dbReference type="KEGG" id="nai:NECAME_18414"/>
<sequence>MSFVDAATAKYNIHQFRQQGLEAIEEIRQRGCTPVIVGGTAYYVESLLFEENIIETPESSNNVKELENLESLSNSELHRRLEEIDPQSARLVHPNNRSRVLRAIEVFKLTGTLD</sequence>
<gene>
    <name evidence="1" type="ORF">NECAME_18414</name>
</gene>
<organism evidence="1 2">
    <name type="scientific">Necator americanus</name>
    <name type="common">Human hookworm</name>
    <dbReference type="NCBI Taxonomy" id="51031"/>
    <lineage>
        <taxon>Eukaryota</taxon>
        <taxon>Metazoa</taxon>
        <taxon>Ecdysozoa</taxon>
        <taxon>Nematoda</taxon>
        <taxon>Chromadorea</taxon>
        <taxon>Rhabditida</taxon>
        <taxon>Rhabditina</taxon>
        <taxon>Rhabditomorpha</taxon>
        <taxon>Strongyloidea</taxon>
        <taxon>Ancylostomatidae</taxon>
        <taxon>Bunostominae</taxon>
        <taxon>Necator</taxon>
    </lineage>
</organism>
<dbReference type="OrthoDB" id="5866550at2759"/>
<accession>W2SUV0</accession>
<dbReference type="GO" id="GO:0016740">
    <property type="term" value="F:transferase activity"/>
    <property type="evidence" value="ECO:0007669"/>
    <property type="project" value="UniProtKB-KW"/>
</dbReference>
<reference evidence="2" key="1">
    <citation type="journal article" date="2014" name="Nat. Genet.">
        <title>Genome of the human hookworm Necator americanus.</title>
        <authorList>
            <person name="Tang Y.T."/>
            <person name="Gao X."/>
            <person name="Rosa B.A."/>
            <person name="Abubucker S."/>
            <person name="Hallsworth-Pepin K."/>
            <person name="Martin J."/>
            <person name="Tyagi R."/>
            <person name="Heizer E."/>
            <person name="Zhang X."/>
            <person name="Bhonagiri-Palsikar V."/>
            <person name="Minx P."/>
            <person name="Warren W.C."/>
            <person name="Wang Q."/>
            <person name="Zhan B."/>
            <person name="Hotez P.J."/>
            <person name="Sternberg P.W."/>
            <person name="Dougall A."/>
            <person name="Gaze S.T."/>
            <person name="Mulvenna J."/>
            <person name="Sotillo J."/>
            <person name="Ranganathan S."/>
            <person name="Rabelo E.M."/>
            <person name="Wilson R.K."/>
            <person name="Felgner P.L."/>
            <person name="Bethony J."/>
            <person name="Hawdon J.M."/>
            <person name="Gasser R.B."/>
            <person name="Loukas A."/>
            <person name="Mitreva M."/>
        </authorList>
    </citation>
    <scope>NUCLEOTIDE SEQUENCE [LARGE SCALE GENOMIC DNA]</scope>
</reference>
<evidence type="ECO:0000313" key="1">
    <source>
        <dbReference type="EMBL" id="ETN73278.1"/>
    </source>
</evidence>
<name>W2SUV0_NECAM</name>